<dbReference type="PANTHER" id="PTHR40459">
    <property type="entry name" value="CONSERVED HYPOTHETICAL ALANINE AND LEUCINE RICH PROTEIN"/>
    <property type="match status" value="1"/>
</dbReference>
<dbReference type="InterPro" id="IPR036291">
    <property type="entry name" value="NAD(P)-bd_dom_sf"/>
</dbReference>
<accession>A0A1H8X6C7</accession>
<protein>
    <submittedName>
        <fullName evidence="3">Predicted oxidoreductase, contains short-chain dehydrogenase (SDR) and DUF2520 domains</fullName>
    </submittedName>
</protein>
<dbReference type="InterPro" id="IPR008927">
    <property type="entry name" value="6-PGluconate_DH-like_C_sf"/>
</dbReference>
<dbReference type="EMBL" id="FODY01000020">
    <property type="protein sequence ID" value="SEP35472.1"/>
    <property type="molecule type" value="Genomic_DNA"/>
</dbReference>
<dbReference type="RefSeq" id="WP_091749306.1">
    <property type="nucleotide sequence ID" value="NZ_FODY01000020.1"/>
</dbReference>
<dbReference type="SUPFAM" id="SSF48179">
    <property type="entry name" value="6-phosphogluconate dehydrogenase C-terminal domain-like"/>
    <property type="match status" value="1"/>
</dbReference>
<dbReference type="PANTHER" id="PTHR40459:SF1">
    <property type="entry name" value="CONSERVED HYPOTHETICAL ALANINE AND LEUCINE RICH PROTEIN"/>
    <property type="match status" value="1"/>
</dbReference>
<feature type="domain" description="DUF2520" evidence="2">
    <location>
        <begin position="138"/>
        <end position="267"/>
    </location>
</feature>
<name>A0A1H8X6C7_9FIRM</name>
<dbReference type="STRING" id="112903.SAMN04490178_12086"/>
<reference evidence="3 4" key="1">
    <citation type="submission" date="2016-10" db="EMBL/GenBank/DDBJ databases">
        <authorList>
            <person name="de Groot N.N."/>
        </authorList>
    </citation>
    <scope>NUCLEOTIDE SEQUENCE [LARGE SCALE GENOMIC DNA]</scope>
    <source>
        <strain evidence="3 4">DSM 13305</strain>
    </source>
</reference>
<dbReference type="Gene3D" id="1.10.1040.20">
    <property type="entry name" value="ProC-like, C-terminal domain"/>
    <property type="match status" value="1"/>
</dbReference>
<gene>
    <name evidence="3" type="ORF">SAMN04490178_12086</name>
</gene>
<proteinExistence type="predicted"/>
<dbReference type="InterPro" id="IPR037108">
    <property type="entry name" value="TM1727-like_C_sf"/>
</dbReference>
<evidence type="ECO:0000313" key="3">
    <source>
        <dbReference type="EMBL" id="SEP35472.1"/>
    </source>
</evidence>
<dbReference type="InterPro" id="IPR018931">
    <property type="entry name" value="DUF2520"/>
</dbReference>
<evidence type="ECO:0000259" key="1">
    <source>
        <dbReference type="Pfam" id="PF10727"/>
    </source>
</evidence>
<feature type="domain" description="Putative oxidoreductase/dehydrogenase Rossmann-like" evidence="1">
    <location>
        <begin position="7"/>
        <end position="122"/>
    </location>
</feature>
<sequence length="300" mass="31667">MVAKKPSLAVIGAGRVGSVLAAYLMDRGYPLVGVGSRTEQSAARLGNRLKVPWSTNGAEIASKADLVIVCTPDSQVEPVVQAIAAKRGFWAGQYVFHTSGALSLTPLAAAAEIGAFTGSLHPLQSFTDDPEQELPAGTYFAIDGGKEAARLAASLVIELEGVGFTVPAGERGRYHAAACMASNYLVSLLHCAARLLDGCGLTEWEALQALAPLLKGTLDNVSRQGTGPALTGPIRRGDAATVRRHMEALQAAGDIDRLLLYRALGLYTVQIAERQAGFSEDARNELITLLNSNGRNENER</sequence>
<evidence type="ECO:0000259" key="2">
    <source>
        <dbReference type="Pfam" id="PF10728"/>
    </source>
</evidence>
<evidence type="ECO:0000313" key="4">
    <source>
        <dbReference type="Proteomes" id="UP000198847"/>
    </source>
</evidence>
<dbReference type="OrthoDB" id="9810755at2"/>
<dbReference type="Pfam" id="PF10728">
    <property type="entry name" value="DUF2520"/>
    <property type="match status" value="1"/>
</dbReference>
<dbReference type="InterPro" id="IPR019665">
    <property type="entry name" value="OxRdtase/DH_put_Rossmann_dom"/>
</dbReference>
<dbReference type="Gene3D" id="3.40.50.720">
    <property type="entry name" value="NAD(P)-binding Rossmann-like Domain"/>
    <property type="match status" value="1"/>
</dbReference>
<dbReference type="AlphaFoldDB" id="A0A1H8X6C7"/>
<dbReference type="Proteomes" id="UP000198847">
    <property type="component" value="Unassembled WGS sequence"/>
</dbReference>
<dbReference type="SUPFAM" id="SSF51735">
    <property type="entry name" value="NAD(P)-binding Rossmann-fold domains"/>
    <property type="match status" value="1"/>
</dbReference>
<organism evidence="3 4">
    <name type="scientific">Propionispora vibrioides</name>
    <dbReference type="NCBI Taxonomy" id="112903"/>
    <lineage>
        <taxon>Bacteria</taxon>
        <taxon>Bacillati</taxon>
        <taxon>Bacillota</taxon>
        <taxon>Negativicutes</taxon>
        <taxon>Selenomonadales</taxon>
        <taxon>Sporomusaceae</taxon>
        <taxon>Propionispora</taxon>
    </lineage>
</organism>
<keyword evidence="4" id="KW-1185">Reference proteome</keyword>
<dbReference type="Pfam" id="PF10727">
    <property type="entry name" value="Rossmann-like"/>
    <property type="match status" value="1"/>
</dbReference>